<accession>A0AAI9YD28</accession>
<sequence length="233" mass="26356">MPCGLLKFPAQRRLVSSKLNQVPLILPSHWVYSPSQDKPSSSASLFRLTAHNIPRRVRVKLVLPLSIVSDTLHFAMLLHQFLADDGSVLRPEQRVRGKANHLDAWRFRPRTRSPAPSPVRLWSGTEPPPARLDPAWSGRCRSEMSLTLPLVLVNKPDMLTSPNSVFSIFPILREAPPPFLSLFELSFSLRPSSSNEVIVNVLSRLIYHRYVTFFPFSSSQLFRNSVILSHSTV</sequence>
<name>A0AAI9YD28_9PEZI</name>
<proteinExistence type="predicted"/>
<keyword evidence="2" id="KW-1185">Reference proteome</keyword>
<comment type="caution">
    <text evidence="1">The sequence shown here is derived from an EMBL/GenBank/DDBJ whole genome shotgun (WGS) entry which is preliminary data.</text>
</comment>
<evidence type="ECO:0000313" key="2">
    <source>
        <dbReference type="Proteomes" id="UP001239213"/>
    </source>
</evidence>
<dbReference type="Proteomes" id="UP001239213">
    <property type="component" value="Unassembled WGS sequence"/>
</dbReference>
<protein>
    <submittedName>
        <fullName evidence="1">Uncharacterized protein</fullName>
    </submittedName>
</protein>
<dbReference type="AlphaFoldDB" id="A0AAI9YD28"/>
<evidence type="ECO:0000313" key="1">
    <source>
        <dbReference type="EMBL" id="KAK1498388.1"/>
    </source>
</evidence>
<reference evidence="1" key="1">
    <citation type="submission" date="2016-11" db="EMBL/GenBank/DDBJ databases">
        <title>The genome sequence of Colletotrichum cuscutae.</title>
        <authorList>
            <person name="Baroncelli R."/>
        </authorList>
    </citation>
    <scope>NUCLEOTIDE SEQUENCE</scope>
    <source>
        <strain evidence="1">IMI 304802</strain>
    </source>
</reference>
<organism evidence="1 2">
    <name type="scientific">Colletotrichum cuscutae</name>
    <dbReference type="NCBI Taxonomy" id="1209917"/>
    <lineage>
        <taxon>Eukaryota</taxon>
        <taxon>Fungi</taxon>
        <taxon>Dikarya</taxon>
        <taxon>Ascomycota</taxon>
        <taxon>Pezizomycotina</taxon>
        <taxon>Sordariomycetes</taxon>
        <taxon>Hypocreomycetidae</taxon>
        <taxon>Glomerellales</taxon>
        <taxon>Glomerellaceae</taxon>
        <taxon>Colletotrichum</taxon>
        <taxon>Colletotrichum acutatum species complex</taxon>
    </lineage>
</organism>
<dbReference type="EMBL" id="MPDP01000004">
    <property type="protein sequence ID" value="KAK1498388.1"/>
    <property type="molecule type" value="Genomic_DNA"/>
</dbReference>
<gene>
    <name evidence="1" type="ORF">CCUS01_12867</name>
</gene>